<dbReference type="AlphaFoldDB" id="A0AAE1AWG1"/>
<keyword evidence="2 6" id="KW-0812">Transmembrane</keyword>
<evidence type="ECO:0000256" key="6">
    <source>
        <dbReference type="SAM" id="Phobius"/>
    </source>
</evidence>
<feature type="transmembrane region" description="Helical" evidence="6">
    <location>
        <begin position="436"/>
        <end position="455"/>
    </location>
</feature>
<evidence type="ECO:0000256" key="5">
    <source>
        <dbReference type="SAM" id="MobiDB-lite"/>
    </source>
</evidence>
<organism evidence="8 9">
    <name type="scientific">Elysia crispata</name>
    <name type="common">lettuce slug</name>
    <dbReference type="NCBI Taxonomy" id="231223"/>
    <lineage>
        <taxon>Eukaryota</taxon>
        <taxon>Metazoa</taxon>
        <taxon>Spiralia</taxon>
        <taxon>Lophotrochozoa</taxon>
        <taxon>Mollusca</taxon>
        <taxon>Gastropoda</taxon>
        <taxon>Heterobranchia</taxon>
        <taxon>Euthyneura</taxon>
        <taxon>Panpulmonata</taxon>
        <taxon>Sacoglossa</taxon>
        <taxon>Placobranchoidea</taxon>
        <taxon>Plakobranchidae</taxon>
        <taxon>Elysia</taxon>
    </lineage>
</organism>
<dbReference type="InterPro" id="IPR036259">
    <property type="entry name" value="MFS_trans_sf"/>
</dbReference>
<dbReference type="GO" id="GO:0016020">
    <property type="term" value="C:membrane"/>
    <property type="evidence" value="ECO:0007669"/>
    <property type="project" value="UniProtKB-SubCell"/>
</dbReference>
<dbReference type="InterPro" id="IPR005828">
    <property type="entry name" value="MFS_sugar_transport-like"/>
</dbReference>
<evidence type="ECO:0000313" key="9">
    <source>
        <dbReference type="Proteomes" id="UP001283361"/>
    </source>
</evidence>
<proteinExistence type="predicted"/>
<dbReference type="Pfam" id="PF00083">
    <property type="entry name" value="Sugar_tr"/>
    <property type="match status" value="2"/>
</dbReference>
<keyword evidence="9" id="KW-1185">Reference proteome</keyword>
<keyword evidence="3 6" id="KW-1133">Transmembrane helix</keyword>
<dbReference type="InterPro" id="IPR020846">
    <property type="entry name" value="MFS_dom"/>
</dbReference>
<feature type="transmembrane region" description="Helical" evidence="6">
    <location>
        <begin position="259"/>
        <end position="280"/>
    </location>
</feature>
<feature type="transmembrane region" description="Helical" evidence="6">
    <location>
        <begin position="560"/>
        <end position="580"/>
    </location>
</feature>
<evidence type="ECO:0000256" key="2">
    <source>
        <dbReference type="ARBA" id="ARBA00022692"/>
    </source>
</evidence>
<comment type="caution">
    <text evidence="8">The sequence shown here is derived from an EMBL/GenBank/DDBJ whole genome shotgun (WGS) entry which is preliminary data.</text>
</comment>
<feature type="transmembrane region" description="Helical" evidence="6">
    <location>
        <begin position="403"/>
        <end position="424"/>
    </location>
</feature>
<keyword evidence="4 6" id="KW-0472">Membrane</keyword>
<evidence type="ECO:0000256" key="4">
    <source>
        <dbReference type="ARBA" id="ARBA00023136"/>
    </source>
</evidence>
<name>A0AAE1AWG1_9GAST</name>
<dbReference type="Proteomes" id="UP001283361">
    <property type="component" value="Unassembled WGS sequence"/>
</dbReference>
<evidence type="ECO:0000256" key="1">
    <source>
        <dbReference type="ARBA" id="ARBA00004141"/>
    </source>
</evidence>
<feature type="transmembrane region" description="Helical" evidence="6">
    <location>
        <begin position="467"/>
        <end position="489"/>
    </location>
</feature>
<sequence length="612" mass="68198">MKNTAVDDIFLALGSWGRYEKLQFVMLMLPVLPTALHIVSIVFIALHIVSIVFIGRTAEHQCAPFPDSQHRYYREDKDILNFTTESILASAVEQNSSIGKVYYSRLPERNFSHRFVNGSTTTYDKCSVEIRDRAGHLLSSTACPHGYEYEQPRDRTIVSEWDLVCESDAFSDLSQTIMGVGMGIGAFGFPALSDKYGRKIAFILADLTMLASGVSTAFAPNFAIFTCFRFLTGMVQQGASIVSYVLLLEQLPTTHRTVIIQTGMFVWPLSLLSMSLIAYLTREVSWRYTQLLLSACSFYALFQFWCIDESVRWLLANKRFDQAERVIRRAARISGVSAHKVMQVFKDKIQSPLVPMTPSAGSENPRQQLEGGDDIGNERVTQDTAPSGPVKENFLVALKDKHMFKITAISFYMWFADCVTYYGLILTSGSLVNDLYLGYAVNILVELPAGVAFFFATSRYSRRSCMIFFHLMAGLALLAVVALTTIQAAQSIPGVNIMVIVISLIGKFGSATGYGVLWMYTPELFPTNIRTTGFGLSSLAARIGVMITPFSRTLGRHLPWAPGVIFSILCLLIPVLTLFLPEMHGQELPQTIADMKKLKKVNSERKEKKSGS</sequence>
<feature type="transmembrane region" description="Helical" evidence="6">
    <location>
        <begin position="529"/>
        <end position="548"/>
    </location>
</feature>
<evidence type="ECO:0000259" key="7">
    <source>
        <dbReference type="PROSITE" id="PS50850"/>
    </source>
</evidence>
<feature type="transmembrane region" description="Helical" evidence="6">
    <location>
        <begin position="495"/>
        <end position="517"/>
    </location>
</feature>
<gene>
    <name evidence="8" type="ORF">RRG08_028367</name>
</gene>
<dbReference type="GO" id="GO:0022857">
    <property type="term" value="F:transmembrane transporter activity"/>
    <property type="evidence" value="ECO:0007669"/>
    <property type="project" value="InterPro"/>
</dbReference>
<evidence type="ECO:0000313" key="8">
    <source>
        <dbReference type="EMBL" id="KAK3795168.1"/>
    </source>
</evidence>
<dbReference type="EMBL" id="JAWDGP010001078">
    <property type="protein sequence ID" value="KAK3795168.1"/>
    <property type="molecule type" value="Genomic_DNA"/>
</dbReference>
<feature type="domain" description="Major facilitator superfamily (MFS) profile" evidence="7">
    <location>
        <begin position="110"/>
        <end position="585"/>
    </location>
</feature>
<evidence type="ECO:0000256" key="3">
    <source>
        <dbReference type="ARBA" id="ARBA00022989"/>
    </source>
</evidence>
<feature type="region of interest" description="Disordered" evidence="5">
    <location>
        <begin position="356"/>
        <end position="386"/>
    </location>
</feature>
<comment type="subcellular location">
    <subcellularLocation>
        <location evidence="1">Membrane</location>
        <topology evidence="1">Multi-pass membrane protein</topology>
    </subcellularLocation>
</comment>
<feature type="transmembrane region" description="Helical" evidence="6">
    <location>
        <begin position="200"/>
        <end position="222"/>
    </location>
</feature>
<feature type="transmembrane region" description="Helical" evidence="6">
    <location>
        <begin position="35"/>
        <end position="55"/>
    </location>
</feature>
<dbReference type="SUPFAM" id="SSF103473">
    <property type="entry name" value="MFS general substrate transporter"/>
    <property type="match status" value="1"/>
</dbReference>
<reference evidence="8" key="1">
    <citation type="journal article" date="2023" name="G3 (Bethesda)">
        <title>A reference genome for the long-term kleptoplast-retaining sea slug Elysia crispata morphotype clarki.</title>
        <authorList>
            <person name="Eastman K.E."/>
            <person name="Pendleton A.L."/>
            <person name="Shaikh M.A."/>
            <person name="Suttiyut T."/>
            <person name="Ogas R."/>
            <person name="Tomko P."/>
            <person name="Gavelis G."/>
            <person name="Widhalm J.R."/>
            <person name="Wisecaver J.H."/>
        </authorList>
    </citation>
    <scope>NUCLEOTIDE SEQUENCE</scope>
    <source>
        <strain evidence="8">ECLA1</strain>
    </source>
</reference>
<dbReference type="Gene3D" id="1.20.1250.20">
    <property type="entry name" value="MFS general substrate transporter like domains"/>
    <property type="match status" value="1"/>
</dbReference>
<accession>A0AAE1AWG1</accession>
<protein>
    <recommendedName>
        <fullName evidence="7">Major facilitator superfamily (MFS) profile domain-containing protein</fullName>
    </recommendedName>
</protein>
<dbReference type="PROSITE" id="PS50850">
    <property type="entry name" value="MFS"/>
    <property type="match status" value="1"/>
</dbReference>
<dbReference type="PANTHER" id="PTHR24064">
    <property type="entry name" value="SOLUTE CARRIER FAMILY 22 MEMBER"/>
    <property type="match status" value="1"/>
</dbReference>